<feature type="non-terminal residue" evidence="2">
    <location>
        <position position="1"/>
    </location>
</feature>
<comment type="caution">
    <text evidence="2">The sequence shown here is derived from an EMBL/GenBank/DDBJ whole genome shotgun (WGS) entry which is preliminary data.</text>
</comment>
<accession>A0AAD3M7A7</accession>
<organism evidence="2 3">
    <name type="scientific">Lates japonicus</name>
    <name type="common">Japanese lates</name>
    <dbReference type="NCBI Taxonomy" id="270547"/>
    <lineage>
        <taxon>Eukaryota</taxon>
        <taxon>Metazoa</taxon>
        <taxon>Chordata</taxon>
        <taxon>Craniata</taxon>
        <taxon>Vertebrata</taxon>
        <taxon>Euteleostomi</taxon>
        <taxon>Actinopterygii</taxon>
        <taxon>Neopterygii</taxon>
        <taxon>Teleostei</taxon>
        <taxon>Neoteleostei</taxon>
        <taxon>Acanthomorphata</taxon>
        <taxon>Carangaria</taxon>
        <taxon>Carangaria incertae sedis</taxon>
        <taxon>Centropomidae</taxon>
        <taxon>Lates</taxon>
    </lineage>
</organism>
<name>A0AAD3M7A7_LATJO</name>
<keyword evidence="2" id="KW-0675">Receptor</keyword>
<dbReference type="Gene3D" id="2.40.70.10">
    <property type="entry name" value="Acid Proteases"/>
    <property type="match status" value="1"/>
</dbReference>
<feature type="region of interest" description="Disordered" evidence="1">
    <location>
        <begin position="155"/>
        <end position="175"/>
    </location>
</feature>
<dbReference type="Proteomes" id="UP001279410">
    <property type="component" value="Unassembled WGS sequence"/>
</dbReference>
<evidence type="ECO:0000313" key="2">
    <source>
        <dbReference type="EMBL" id="GLD48545.1"/>
    </source>
</evidence>
<dbReference type="CDD" id="cd00303">
    <property type="entry name" value="retropepsin_like"/>
    <property type="match status" value="1"/>
</dbReference>
<dbReference type="EMBL" id="BRZM01000006">
    <property type="protein sequence ID" value="GLD48545.1"/>
    <property type="molecule type" value="Genomic_DNA"/>
</dbReference>
<sequence length="175" mass="18684">PPAPAPTPVGMGVPESCNPFLTNRSILFSLQPHTFDSEEAKVAFTINHLTERACLWGTARVGEMYSSLLFLSAVFSGATQDGPHTLATFIDSGADVSLINEDLAQQLGIDQLPLSRPVSASVLDGHILGTVTHQTLPVRMLLSGNHHETIQLHTEVPSPAPDSGFPLALPTQHPH</sequence>
<dbReference type="Pfam" id="PF13650">
    <property type="entry name" value="Asp_protease_2"/>
    <property type="match status" value="1"/>
</dbReference>
<proteinExistence type="predicted"/>
<dbReference type="AlphaFoldDB" id="A0AAD3M7A7"/>
<reference evidence="2" key="1">
    <citation type="submission" date="2022-08" db="EMBL/GenBank/DDBJ databases">
        <title>Genome sequencing of akame (Lates japonicus).</title>
        <authorList>
            <person name="Hashiguchi Y."/>
            <person name="Takahashi H."/>
        </authorList>
    </citation>
    <scope>NUCLEOTIDE SEQUENCE</scope>
    <source>
        <strain evidence="2">Kochi</strain>
    </source>
</reference>
<dbReference type="InterPro" id="IPR021109">
    <property type="entry name" value="Peptidase_aspartic_dom_sf"/>
</dbReference>
<evidence type="ECO:0000256" key="1">
    <source>
        <dbReference type="SAM" id="MobiDB-lite"/>
    </source>
</evidence>
<protein>
    <submittedName>
        <fullName evidence="2">Glutamate receptor ionotropic, NMDA 3B</fullName>
    </submittedName>
</protein>
<keyword evidence="3" id="KW-1185">Reference proteome</keyword>
<evidence type="ECO:0000313" key="3">
    <source>
        <dbReference type="Proteomes" id="UP001279410"/>
    </source>
</evidence>
<gene>
    <name evidence="2" type="ORF">AKAME5_000250300</name>
</gene>